<keyword evidence="3" id="KW-0456">Lyase</keyword>
<keyword evidence="1" id="KW-1133">Transmembrane helix</keyword>
<dbReference type="SMART" id="SM00044">
    <property type="entry name" value="CYCc"/>
    <property type="match status" value="1"/>
</dbReference>
<dbReference type="InterPro" id="IPR029787">
    <property type="entry name" value="Nucleotide_cyclase"/>
</dbReference>
<accession>A0ABV2SDU5</accession>
<dbReference type="PANTHER" id="PTHR43081:SF18">
    <property type="entry name" value="BLL7624 PROTEIN"/>
    <property type="match status" value="1"/>
</dbReference>
<dbReference type="Gene3D" id="3.30.70.1230">
    <property type="entry name" value="Nucleotide cyclase"/>
    <property type="match status" value="1"/>
</dbReference>
<gene>
    <name evidence="3" type="ORF">V5J35_001127</name>
</gene>
<feature type="transmembrane region" description="Helical" evidence="1">
    <location>
        <begin position="144"/>
        <end position="164"/>
    </location>
</feature>
<keyword evidence="1" id="KW-0812">Transmembrane</keyword>
<name>A0ABV2SDU5_9GAMM</name>
<evidence type="ECO:0000313" key="3">
    <source>
        <dbReference type="EMBL" id="MET4755935.1"/>
    </source>
</evidence>
<dbReference type="InterPro" id="IPR001054">
    <property type="entry name" value="A/G_cyclase"/>
</dbReference>
<organism evidence="3 4">
    <name type="scientific">Endozoicomonas lisbonensis</name>
    <dbReference type="NCBI Taxonomy" id="3120522"/>
    <lineage>
        <taxon>Bacteria</taxon>
        <taxon>Pseudomonadati</taxon>
        <taxon>Pseudomonadota</taxon>
        <taxon>Gammaproteobacteria</taxon>
        <taxon>Oceanospirillales</taxon>
        <taxon>Endozoicomonadaceae</taxon>
        <taxon>Endozoicomonas</taxon>
    </lineage>
</organism>
<evidence type="ECO:0000259" key="2">
    <source>
        <dbReference type="PROSITE" id="PS50125"/>
    </source>
</evidence>
<reference evidence="3 4" key="1">
    <citation type="submission" date="2024-06" db="EMBL/GenBank/DDBJ databases">
        <title>Genomic Encyclopedia of Type Strains, Phase V (KMG-V): Genome sequencing to study the core and pangenomes of soil and plant-associated prokaryotes.</title>
        <authorList>
            <person name="Whitman W."/>
        </authorList>
    </citation>
    <scope>NUCLEOTIDE SEQUENCE [LARGE SCALE GENOMIC DNA]</scope>
    <source>
        <strain evidence="3 4">NE40</strain>
    </source>
</reference>
<keyword evidence="1" id="KW-0472">Membrane</keyword>
<protein>
    <submittedName>
        <fullName evidence="3">Adenylate cyclase</fullName>
        <ecNumber evidence="3">4.6.1.1</ecNumber>
    </submittedName>
</protein>
<dbReference type="RefSeq" id="WP_354010306.1">
    <property type="nucleotide sequence ID" value="NZ_JBEWTA010000001.1"/>
</dbReference>
<dbReference type="EMBL" id="JBEWTB010000002">
    <property type="protein sequence ID" value="MET4755935.1"/>
    <property type="molecule type" value="Genomic_DNA"/>
</dbReference>
<dbReference type="CDD" id="cd07302">
    <property type="entry name" value="CHD"/>
    <property type="match status" value="1"/>
</dbReference>
<proteinExistence type="predicted"/>
<feature type="transmembrane region" description="Helical" evidence="1">
    <location>
        <begin position="46"/>
        <end position="66"/>
    </location>
</feature>
<feature type="transmembrane region" description="Helical" evidence="1">
    <location>
        <begin position="20"/>
        <end position="39"/>
    </location>
</feature>
<sequence>MSKETAGSFLSQPACRNYPVRVLSYSLTALAIAYGIYLGSLPANRYIAVVYCLAYPHIATLLLYFLKQSIGKKALIAAHMADAASLGAILTISGLPLLETPLFITMLVSTGLISFGVRSLLYSIPTLLIAIEVIHHLFQPELLVVMPPGLTLFCIAIFALNTFIQSRQLRLKHKAFTSLSQEAEQQQERYTELAHDLAKYLSPQVWESIFLGRKAVKLGSQRKKLTLFFSDIKGFTELSEELEPETLTELLNQYLTEMSEIALRHGGTIDKFVGDSMVVFFGDPKTRGPKEDARAAVSMALAMREQMTVLRRQWLDQGIEKPLEIRMGINTGYCTVGNFGADNRMDYTIIGKEVNLASRLESVAKAGDILISHETWSLIKDIILCQTMGDIQVKGFSRPVSTYRVLDFRKNLGSGKELLTFETKGFAMSLDLNSVEEHEVRRIIKTLKLSAKELLDKTF</sequence>
<dbReference type="PROSITE" id="PS50125">
    <property type="entry name" value="GUANYLATE_CYCLASE_2"/>
    <property type="match status" value="1"/>
</dbReference>
<dbReference type="InterPro" id="IPR050697">
    <property type="entry name" value="Adenylyl/Guanylyl_Cyclase_3/4"/>
</dbReference>
<comment type="caution">
    <text evidence="3">The sequence shown here is derived from an EMBL/GenBank/DDBJ whole genome shotgun (WGS) entry which is preliminary data.</text>
</comment>
<dbReference type="SUPFAM" id="SSF55073">
    <property type="entry name" value="Nucleotide cyclase"/>
    <property type="match status" value="1"/>
</dbReference>
<dbReference type="GO" id="GO:0004016">
    <property type="term" value="F:adenylate cyclase activity"/>
    <property type="evidence" value="ECO:0007669"/>
    <property type="project" value="UniProtKB-EC"/>
</dbReference>
<dbReference type="InterPro" id="IPR007894">
    <property type="entry name" value="MASE2"/>
</dbReference>
<keyword evidence="4" id="KW-1185">Reference proteome</keyword>
<dbReference type="Proteomes" id="UP001549366">
    <property type="component" value="Unassembled WGS sequence"/>
</dbReference>
<dbReference type="PANTHER" id="PTHR43081">
    <property type="entry name" value="ADENYLATE CYCLASE, TERMINAL-DIFFERENTIATION SPECIFIC-RELATED"/>
    <property type="match status" value="1"/>
</dbReference>
<dbReference type="Pfam" id="PF05230">
    <property type="entry name" value="MASE2"/>
    <property type="match status" value="1"/>
</dbReference>
<dbReference type="Pfam" id="PF00211">
    <property type="entry name" value="Guanylate_cyc"/>
    <property type="match status" value="1"/>
</dbReference>
<evidence type="ECO:0000313" key="4">
    <source>
        <dbReference type="Proteomes" id="UP001549366"/>
    </source>
</evidence>
<evidence type="ECO:0000256" key="1">
    <source>
        <dbReference type="SAM" id="Phobius"/>
    </source>
</evidence>
<feature type="transmembrane region" description="Helical" evidence="1">
    <location>
        <begin position="86"/>
        <end position="108"/>
    </location>
</feature>
<dbReference type="EC" id="4.6.1.1" evidence="3"/>
<feature type="transmembrane region" description="Helical" evidence="1">
    <location>
        <begin position="120"/>
        <end position="138"/>
    </location>
</feature>
<feature type="domain" description="Guanylate cyclase" evidence="2">
    <location>
        <begin position="226"/>
        <end position="361"/>
    </location>
</feature>